<gene>
    <name evidence="1" type="ORF">Ahy_B05g078682</name>
</gene>
<proteinExistence type="predicted"/>
<organism evidence="1 2">
    <name type="scientific">Arachis hypogaea</name>
    <name type="common">Peanut</name>
    <dbReference type="NCBI Taxonomy" id="3818"/>
    <lineage>
        <taxon>Eukaryota</taxon>
        <taxon>Viridiplantae</taxon>
        <taxon>Streptophyta</taxon>
        <taxon>Embryophyta</taxon>
        <taxon>Tracheophyta</taxon>
        <taxon>Spermatophyta</taxon>
        <taxon>Magnoliopsida</taxon>
        <taxon>eudicotyledons</taxon>
        <taxon>Gunneridae</taxon>
        <taxon>Pentapetalae</taxon>
        <taxon>rosids</taxon>
        <taxon>fabids</taxon>
        <taxon>Fabales</taxon>
        <taxon>Fabaceae</taxon>
        <taxon>Papilionoideae</taxon>
        <taxon>50 kb inversion clade</taxon>
        <taxon>dalbergioids sensu lato</taxon>
        <taxon>Dalbergieae</taxon>
        <taxon>Pterocarpus clade</taxon>
        <taxon>Arachis</taxon>
    </lineage>
</organism>
<dbReference type="InterPro" id="IPR036691">
    <property type="entry name" value="Endo/exonu/phosph_ase_sf"/>
</dbReference>
<protein>
    <recommendedName>
        <fullName evidence="3">Endonuclease/exonuclease/phosphatase domain-containing protein</fullName>
    </recommendedName>
</protein>
<dbReference type="EMBL" id="SDMP01000015">
    <property type="protein sequence ID" value="RYR10210.1"/>
    <property type="molecule type" value="Genomic_DNA"/>
</dbReference>
<name>A0A444Z7T4_ARAHY</name>
<evidence type="ECO:0000313" key="1">
    <source>
        <dbReference type="EMBL" id="RYR10210.1"/>
    </source>
</evidence>
<evidence type="ECO:0008006" key="3">
    <source>
        <dbReference type="Google" id="ProtNLM"/>
    </source>
</evidence>
<reference evidence="1 2" key="1">
    <citation type="submission" date="2019-01" db="EMBL/GenBank/DDBJ databases">
        <title>Sequencing of cultivated peanut Arachis hypogaea provides insights into genome evolution and oil improvement.</title>
        <authorList>
            <person name="Chen X."/>
        </authorList>
    </citation>
    <scope>NUCLEOTIDE SEQUENCE [LARGE SCALE GENOMIC DNA]</scope>
    <source>
        <strain evidence="2">cv. Fuhuasheng</strain>
        <tissue evidence="1">Leaves</tissue>
    </source>
</reference>
<dbReference type="SUPFAM" id="SSF56219">
    <property type="entry name" value="DNase I-like"/>
    <property type="match status" value="1"/>
</dbReference>
<evidence type="ECO:0000313" key="2">
    <source>
        <dbReference type="Proteomes" id="UP000289738"/>
    </source>
</evidence>
<dbReference type="Gene3D" id="3.60.10.10">
    <property type="entry name" value="Endonuclease/exonuclease/phosphatase"/>
    <property type="match status" value="1"/>
</dbReference>
<keyword evidence="2" id="KW-1185">Reference proteome</keyword>
<dbReference type="AlphaFoldDB" id="A0A444Z7T4"/>
<sequence>MEDDDNIASGIPNSGANDFMQLYRGCSWPIWGYPVPVGLNKLERHWYLFAVYGSPQRINRKSVWDNIRDLSSEINHPWCLLGDFNVILHNHERLGGISNYSRGACNEFLACVFDFGLLDLGYIRCPFT</sequence>
<comment type="caution">
    <text evidence="1">The sequence shown here is derived from an EMBL/GenBank/DDBJ whole genome shotgun (WGS) entry which is preliminary data.</text>
</comment>
<accession>A0A444Z7T4</accession>
<dbReference type="Proteomes" id="UP000289738">
    <property type="component" value="Chromosome B05"/>
</dbReference>